<dbReference type="InterPro" id="IPR000281">
    <property type="entry name" value="HTH_RpiR"/>
</dbReference>
<dbReference type="EMBL" id="JBHSSF010000041">
    <property type="protein sequence ID" value="MFC6177701.1"/>
    <property type="molecule type" value="Genomic_DNA"/>
</dbReference>
<dbReference type="Gene3D" id="1.10.10.10">
    <property type="entry name" value="Winged helix-like DNA-binding domain superfamily/Winged helix DNA-binding domain"/>
    <property type="match status" value="1"/>
</dbReference>
<dbReference type="SUPFAM" id="SSF46689">
    <property type="entry name" value="Homeodomain-like"/>
    <property type="match status" value="1"/>
</dbReference>
<dbReference type="SUPFAM" id="SSF53697">
    <property type="entry name" value="SIS domain"/>
    <property type="match status" value="1"/>
</dbReference>
<dbReference type="RefSeq" id="WP_137612023.1">
    <property type="nucleotide sequence ID" value="NZ_BJDF01000017.1"/>
</dbReference>
<keyword evidence="3" id="KW-1185">Reference proteome</keyword>
<dbReference type="PROSITE" id="PS51071">
    <property type="entry name" value="HTH_RPIR"/>
    <property type="match status" value="1"/>
</dbReference>
<evidence type="ECO:0000259" key="1">
    <source>
        <dbReference type="PROSITE" id="PS51071"/>
    </source>
</evidence>
<dbReference type="Proteomes" id="UP001596288">
    <property type="component" value="Unassembled WGS sequence"/>
</dbReference>
<dbReference type="InterPro" id="IPR046348">
    <property type="entry name" value="SIS_dom_sf"/>
</dbReference>
<dbReference type="InterPro" id="IPR036388">
    <property type="entry name" value="WH-like_DNA-bd_sf"/>
</dbReference>
<proteinExistence type="predicted"/>
<dbReference type="InterPro" id="IPR009057">
    <property type="entry name" value="Homeodomain-like_sf"/>
</dbReference>
<accession>A0ABW1RQI9</accession>
<sequence length="250" mass="29033">MDNILYNLLYSLNDQLDKNEIGSVNFILSRYFIENFNKIPKANIYQMAEDCSVSRASIRRFSQGLGFENFADIKKTIKNHLPEEINISDKNYRELLTGNLIRIVSELDERMNTHEIDVICNRIKKSKKMIILTSRTSMSNAKDFQIELASKGKLSYIISEGYLDSTIFDDIEKDDYIITLSVSGLFAKSVAEKMNQIDCVKDLITVNRIIEFGDTFNHVYYMSHLDHSTNADIYRAYGLHYFLDIIQNHY</sequence>
<dbReference type="PANTHER" id="PTHR30514:SF10">
    <property type="entry name" value="MURR_RPIR FAMILY TRANSCRIPTIONAL REGULATOR"/>
    <property type="match status" value="1"/>
</dbReference>
<reference evidence="3" key="1">
    <citation type="journal article" date="2019" name="Int. J. Syst. Evol. Microbiol.">
        <title>The Global Catalogue of Microorganisms (GCM) 10K type strain sequencing project: providing services to taxonomists for standard genome sequencing and annotation.</title>
        <authorList>
            <consortium name="The Broad Institute Genomics Platform"/>
            <consortium name="The Broad Institute Genome Sequencing Center for Infectious Disease"/>
            <person name="Wu L."/>
            <person name="Ma J."/>
        </authorList>
    </citation>
    <scope>NUCLEOTIDE SEQUENCE [LARGE SCALE GENOMIC DNA]</scope>
    <source>
        <strain evidence="3">CCM 8927</strain>
    </source>
</reference>
<comment type="caution">
    <text evidence="2">The sequence shown here is derived from an EMBL/GenBank/DDBJ whole genome shotgun (WGS) entry which is preliminary data.</text>
</comment>
<evidence type="ECO:0000313" key="3">
    <source>
        <dbReference type="Proteomes" id="UP001596288"/>
    </source>
</evidence>
<name>A0ABW1RQI9_9LACO</name>
<dbReference type="Gene3D" id="3.40.50.10490">
    <property type="entry name" value="Glucose-6-phosphate isomerase like protein, domain 1"/>
    <property type="match status" value="1"/>
</dbReference>
<organism evidence="2 3">
    <name type="scientific">Companilactobacillus huachuanensis</name>
    <dbReference type="NCBI Taxonomy" id="2559914"/>
    <lineage>
        <taxon>Bacteria</taxon>
        <taxon>Bacillati</taxon>
        <taxon>Bacillota</taxon>
        <taxon>Bacilli</taxon>
        <taxon>Lactobacillales</taxon>
        <taxon>Lactobacillaceae</taxon>
        <taxon>Companilactobacillus</taxon>
    </lineage>
</organism>
<dbReference type="InterPro" id="IPR047640">
    <property type="entry name" value="RpiR-like"/>
</dbReference>
<protein>
    <submittedName>
        <fullName evidence="2">MurR/RpiR family transcriptional regulator</fullName>
    </submittedName>
</protein>
<feature type="domain" description="HTH rpiR-type" evidence="1">
    <location>
        <begin position="8"/>
        <end position="84"/>
    </location>
</feature>
<gene>
    <name evidence="2" type="ORF">ACFQAV_12865</name>
</gene>
<evidence type="ECO:0000313" key="2">
    <source>
        <dbReference type="EMBL" id="MFC6177701.1"/>
    </source>
</evidence>
<dbReference type="Pfam" id="PF01418">
    <property type="entry name" value="HTH_6"/>
    <property type="match status" value="1"/>
</dbReference>
<dbReference type="PANTHER" id="PTHR30514">
    <property type="entry name" value="GLUCOKINASE"/>
    <property type="match status" value="1"/>
</dbReference>